<dbReference type="PANTHER" id="PTHR11640">
    <property type="entry name" value="NEPHRIN"/>
    <property type="match status" value="1"/>
</dbReference>
<dbReference type="PANTHER" id="PTHR11640:SF164">
    <property type="entry name" value="MAM DOMAIN-CONTAINING GLYCOSYLPHOSPHATIDYLINOSITOL ANCHOR PROTEIN 1"/>
    <property type="match status" value="1"/>
</dbReference>
<feature type="compositionally biased region" description="Basic and acidic residues" evidence="11">
    <location>
        <begin position="825"/>
        <end position="834"/>
    </location>
</feature>
<feature type="compositionally biased region" description="Basic and acidic residues" evidence="11">
    <location>
        <begin position="857"/>
        <end position="930"/>
    </location>
</feature>
<dbReference type="GO" id="GO:0016020">
    <property type="term" value="C:membrane"/>
    <property type="evidence" value="ECO:0007669"/>
    <property type="project" value="UniProtKB-SubCell"/>
</dbReference>
<dbReference type="PROSITE" id="PS50853">
    <property type="entry name" value="FN3"/>
    <property type="match status" value="2"/>
</dbReference>
<proteinExistence type="predicted"/>
<dbReference type="EMBL" id="JBJQND010000002">
    <property type="protein sequence ID" value="KAL3884599.1"/>
    <property type="molecule type" value="Genomic_DNA"/>
</dbReference>
<keyword evidence="9" id="KW-0325">Glycoprotein</keyword>
<keyword evidence="6 12" id="KW-1133">Transmembrane helix</keyword>
<feature type="domain" description="Ig-like" evidence="14">
    <location>
        <begin position="325"/>
        <end position="411"/>
    </location>
</feature>
<keyword evidence="7 12" id="KW-0472">Membrane</keyword>
<dbReference type="InterPro" id="IPR003599">
    <property type="entry name" value="Ig_sub"/>
</dbReference>
<keyword evidence="5" id="KW-0130">Cell adhesion</keyword>
<feature type="transmembrane region" description="Helical" evidence="12">
    <location>
        <begin position="778"/>
        <end position="804"/>
    </location>
</feature>
<dbReference type="FunFam" id="2.60.40.10:FF:000017">
    <property type="entry name" value="Down syndrome cell adhesion molecule b"/>
    <property type="match status" value="1"/>
</dbReference>
<keyword evidence="17" id="KW-1185">Reference proteome</keyword>
<evidence type="ECO:0000259" key="15">
    <source>
        <dbReference type="PROSITE" id="PS50853"/>
    </source>
</evidence>
<feature type="domain" description="Fibronectin type-III" evidence="15">
    <location>
        <begin position="526"/>
        <end position="629"/>
    </location>
</feature>
<feature type="chain" id="PRO_5044764656" description="Neural cell adhesion molecule 1-like" evidence="13">
    <location>
        <begin position="21"/>
        <end position="930"/>
    </location>
</feature>
<keyword evidence="8" id="KW-1015">Disulfide bond</keyword>
<reference evidence="16 17" key="1">
    <citation type="submission" date="2024-11" db="EMBL/GenBank/DDBJ databases">
        <title>Chromosome-level genome assembly of the freshwater bivalve Anodonta woodiana.</title>
        <authorList>
            <person name="Chen X."/>
        </authorList>
    </citation>
    <scope>NUCLEOTIDE SEQUENCE [LARGE SCALE GENOMIC DNA]</scope>
    <source>
        <strain evidence="16">MN2024</strain>
        <tissue evidence="16">Gills</tissue>
    </source>
</reference>
<accession>A0ABD3XE91</accession>
<sequence>MGRLHILSITLLFVLDVLFAQDGTVIATSVIRITGKDEQEETRNGYLKCEVTEPTVGTNYNLKWYDPNGQYVRFQGETNSSLRLFASRDSSTNYISLNFMPVREFDAGLYTCTATINGQLRNETFKITTYRGITFSNCPLEQKIISGSAQQTVLCSASAGGIDLTTYWKRQDQSFLIQAGGNKYAITSAGLIIFNVSEADEKVYEFNAKYDKTFAWEFQSITVKVLVKPVIVYPPTISTAKAGDKFSMLCRANGKPDPKYDWYKEGTANQWSLLRTFDRIFIDEVHGELRIDPLRKDDEGQYKCQASNEAGSAEAQARLDVQVPPDIIEIRNATGEENGGAVITCRASGDPAPEMKWKPINSDNFYQEGQNGDISVTLTKDQVNRESTLLLKFTNLKPSHMGDYTCQAHNNAGDDIGYGHLNVRYAAKFNNQPTGPFYNWYGNEKGNVTCVVNGNPLPVVQWFKGGNQITGQTSTEDKDKFQVTSILSARMDLSNEQQILGDYICQGLNAAGVNNITIRMVRAEKPPAPGVSVDQFTARIIRLVIVTPTVRGPPVSKFVIKYKVQGSNENPVTIETPPEWRNYVDDQPVPRTYKNLENLAVKTNYIITVTAVNDVGESAPFEFTQTTRPYSVPQSVKITSPFQDSLSPTSFLLMWDKPEDGGSEIQKYILNYREVEILPNRTLYELSKPLSGFINVDEIPPSAVRYQLSSLVPGTYYQVEILAVNTQGSSPPTSYIFKTKEGEVASMYPSNDTEVNSTQESDGQIDTLSEEVGKDGGLSIGAVIGIVVAIFFLLFVIVDVTCYFKNKCGILMCIKEGVTGTKSEEPLTEKKMEEGGDVEESQPLNTGEADGAEDEGVEAKENIIMTEEKMPPPEDEEVKPADAGDAGDEMRDRTDEVNKEDSNKDDKEFSEEKSKKGTYDKEGKDKEVNE</sequence>
<evidence type="ECO:0000256" key="2">
    <source>
        <dbReference type="ARBA" id="ARBA00022692"/>
    </source>
</evidence>
<feature type="domain" description="Fibronectin type-III" evidence="15">
    <location>
        <begin position="632"/>
        <end position="742"/>
    </location>
</feature>
<dbReference type="InterPro" id="IPR036116">
    <property type="entry name" value="FN3_sf"/>
</dbReference>
<dbReference type="SMART" id="SM00408">
    <property type="entry name" value="IGc2"/>
    <property type="match status" value="3"/>
</dbReference>
<dbReference type="InterPro" id="IPR007110">
    <property type="entry name" value="Ig-like_dom"/>
</dbReference>
<dbReference type="Proteomes" id="UP001634394">
    <property type="component" value="Unassembled WGS sequence"/>
</dbReference>
<evidence type="ECO:0000256" key="7">
    <source>
        <dbReference type="ARBA" id="ARBA00023136"/>
    </source>
</evidence>
<dbReference type="InterPro" id="IPR003598">
    <property type="entry name" value="Ig_sub2"/>
</dbReference>
<keyword evidence="10" id="KW-0393">Immunoglobulin domain</keyword>
<feature type="domain" description="Ig-like" evidence="14">
    <location>
        <begin position="442"/>
        <end position="517"/>
    </location>
</feature>
<keyword evidence="2 12" id="KW-0812">Transmembrane</keyword>
<evidence type="ECO:0000313" key="17">
    <source>
        <dbReference type="Proteomes" id="UP001634394"/>
    </source>
</evidence>
<keyword evidence="3 13" id="KW-0732">Signal</keyword>
<evidence type="ECO:0000256" key="13">
    <source>
        <dbReference type="SAM" id="SignalP"/>
    </source>
</evidence>
<name>A0ABD3XE91_SINWO</name>
<comment type="subcellular location">
    <subcellularLocation>
        <location evidence="1">Membrane</location>
        <topology evidence="1">Single-pass type I membrane protein</topology>
    </subcellularLocation>
</comment>
<dbReference type="Pfam" id="PF00041">
    <property type="entry name" value="fn3"/>
    <property type="match status" value="1"/>
</dbReference>
<dbReference type="Gene3D" id="2.60.40.10">
    <property type="entry name" value="Immunoglobulins"/>
    <property type="match status" value="6"/>
</dbReference>
<evidence type="ECO:0000256" key="4">
    <source>
        <dbReference type="ARBA" id="ARBA00022737"/>
    </source>
</evidence>
<feature type="domain" description="Ig-like" evidence="14">
    <location>
        <begin position="229"/>
        <end position="320"/>
    </location>
</feature>
<evidence type="ECO:0000256" key="11">
    <source>
        <dbReference type="SAM" id="MobiDB-lite"/>
    </source>
</evidence>
<dbReference type="InterPro" id="IPR003961">
    <property type="entry name" value="FN3_dom"/>
</dbReference>
<feature type="signal peptide" evidence="13">
    <location>
        <begin position="1"/>
        <end position="20"/>
    </location>
</feature>
<evidence type="ECO:0000259" key="14">
    <source>
        <dbReference type="PROSITE" id="PS50835"/>
    </source>
</evidence>
<evidence type="ECO:0000313" key="16">
    <source>
        <dbReference type="EMBL" id="KAL3884599.1"/>
    </source>
</evidence>
<keyword evidence="4" id="KW-0677">Repeat</keyword>
<evidence type="ECO:0000256" key="6">
    <source>
        <dbReference type="ARBA" id="ARBA00022989"/>
    </source>
</evidence>
<feature type="region of interest" description="Disordered" evidence="11">
    <location>
        <begin position="825"/>
        <end position="930"/>
    </location>
</feature>
<dbReference type="InterPro" id="IPR013783">
    <property type="entry name" value="Ig-like_fold"/>
</dbReference>
<dbReference type="InterPro" id="IPR036179">
    <property type="entry name" value="Ig-like_dom_sf"/>
</dbReference>
<dbReference type="CDD" id="cd00096">
    <property type="entry name" value="Ig"/>
    <property type="match status" value="1"/>
</dbReference>
<feature type="domain" description="Ig-like" evidence="14">
    <location>
        <begin position="47"/>
        <end position="128"/>
    </location>
</feature>
<dbReference type="SMART" id="SM00409">
    <property type="entry name" value="IG"/>
    <property type="match status" value="4"/>
</dbReference>
<dbReference type="PROSITE" id="PS50835">
    <property type="entry name" value="IG_LIKE"/>
    <property type="match status" value="4"/>
</dbReference>
<evidence type="ECO:0000256" key="3">
    <source>
        <dbReference type="ARBA" id="ARBA00022729"/>
    </source>
</evidence>
<protein>
    <recommendedName>
        <fullName evidence="18">Neural cell adhesion molecule 1-like</fullName>
    </recommendedName>
</protein>
<dbReference type="SUPFAM" id="SSF48726">
    <property type="entry name" value="Immunoglobulin"/>
    <property type="match status" value="5"/>
</dbReference>
<evidence type="ECO:0000256" key="8">
    <source>
        <dbReference type="ARBA" id="ARBA00023157"/>
    </source>
</evidence>
<dbReference type="GO" id="GO:0007155">
    <property type="term" value="P:cell adhesion"/>
    <property type="evidence" value="ECO:0007669"/>
    <property type="project" value="UniProtKB-KW"/>
</dbReference>
<dbReference type="InterPro" id="IPR051275">
    <property type="entry name" value="Cell_adhesion_signaling"/>
</dbReference>
<evidence type="ECO:0000256" key="1">
    <source>
        <dbReference type="ARBA" id="ARBA00004479"/>
    </source>
</evidence>
<evidence type="ECO:0008006" key="18">
    <source>
        <dbReference type="Google" id="ProtNLM"/>
    </source>
</evidence>
<dbReference type="CDD" id="cd00063">
    <property type="entry name" value="FN3"/>
    <property type="match status" value="2"/>
</dbReference>
<gene>
    <name evidence="16" type="ORF">ACJMK2_024728</name>
</gene>
<dbReference type="Pfam" id="PF13927">
    <property type="entry name" value="Ig_3"/>
    <property type="match status" value="2"/>
</dbReference>
<dbReference type="AlphaFoldDB" id="A0ABD3XE91"/>
<comment type="caution">
    <text evidence="16">The sequence shown here is derived from an EMBL/GenBank/DDBJ whole genome shotgun (WGS) entry which is preliminary data.</text>
</comment>
<evidence type="ECO:0000256" key="5">
    <source>
        <dbReference type="ARBA" id="ARBA00022889"/>
    </source>
</evidence>
<dbReference type="SUPFAM" id="SSF49265">
    <property type="entry name" value="Fibronectin type III"/>
    <property type="match status" value="1"/>
</dbReference>
<dbReference type="SMART" id="SM00060">
    <property type="entry name" value="FN3"/>
    <property type="match status" value="2"/>
</dbReference>
<evidence type="ECO:0000256" key="9">
    <source>
        <dbReference type="ARBA" id="ARBA00023180"/>
    </source>
</evidence>
<evidence type="ECO:0000256" key="12">
    <source>
        <dbReference type="SAM" id="Phobius"/>
    </source>
</evidence>
<evidence type="ECO:0000256" key="10">
    <source>
        <dbReference type="ARBA" id="ARBA00023319"/>
    </source>
</evidence>
<organism evidence="16 17">
    <name type="scientific">Sinanodonta woodiana</name>
    <name type="common">Chinese pond mussel</name>
    <name type="synonym">Anodonta woodiana</name>
    <dbReference type="NCBI Taxonomy" id="1069815"/>
    <lineage>
        <taxon>Eukaryota</taxon>
        <taxon>Metazoa</taxon>
        <taxon>Spiralia</taxon>
        <taxon>Lophotrochozoa</taxon>
        <taxon>Mollusca</taxon>
        <taxon>Bivalvia</taxon>
        <taxon>Autobranchia</taxon>
        <taxon>Heteroconchia</taxon>
        <taxon>Palaeoheterodonta</taxon>
        <taxon>Unionida</taxon>
        <taxon>Unionoidea</taxon>
        <taxon>Unionidae</taxon>
        <taxon>Unioninae</taxon>
        <taxon>Sinanodonta</taxon>
    </lineage>
</organism>